<sequence length="147" mass="17153">MEIRELNMSDIESVKRLMIDIFSVEPWNDVWTDDKLHAYIRELMGNENSLSFGVYQDEVLIGIALGRLKSWYEGTEYWIDEFGILPKMQQAGIGSGFMKSIEEKAAEKGAVYITFLTEKQVPAYQFYRKNGFQEREENVFFVKQIGK</sequence>
<gene>
    <name evidence="2" type="ORF">K8V39_11410</name>
</gene>
<dbReference type="RefSeq" id="WP_277272510.1">
    <property type="nucleotide sequence ID" value="NZ_CAWVCY010000173.1"/>
</dbReference>
<name>A0A9D3AK06_9FIRM</name>
<dbReference type="AlphaFoldDB" id="A0A9D3AK06"/>
<dbReference type="InterPro" id="IPR016181">
    <property type="entry name" value="Acyl_CoA_acyltransferase"/>
</dbReference>
<dbReference type="SUPFAM" id="SSF55729">
    <property type="entry name" value="Acyl-CoA N-acyltransferases (Nat)"/>
    <property type="match status" value="1"/>
</dbReference>
<comment type="caution">
    <text evidence="2">The sequence shown here is derived from an EMBL/GenBank/DDBJ whole genome shotgun (WGS) entry which is preliminary data.</text>
</comment>
<dbReference type="CDD" id="cd04301">
    <property type="entry name" value="NAT_SF"/>
    <property type="match status" value="1"/>
</dbReference>
<dbReference type="PROSITE" id="PS51186">
    <property type="entry name" value="GNAT"/>
    <property type="match status" value="1"/>
</dbReference>
<accession>A0A9D3AK06</accession>
<dbReference type="EMBL" id="DYXE01000089">
    <property type="protein sequence ID" value="HJH50852.1"/>
    <property type="molecule type" value="Genomic_DNA"/>
</dbReference>
<evidence type="ECO:0000313" key="3">
    <source>
        <dbReference type="Proteomes" id="UP000813420"/>
    </source>
</evidence>
<dbReference type="Gene3D" id="3.40.630.30">
    <property type="match status" value="1"/>
</dbReference>
<dbReference type="InterPro" id="IPR000182">
    <property type="entry name" value="GNAT_dom"/>
</dbReference>
<feature type="domain" description="N-acetyltransferase" evidence="1">
    <location>
        <begin position="1"/>
        <end position="147"/>
    </location>
</feature>
<dbReference type="Pfam" id="PF00583">
    <property type="entry name" value="Acetyltransf_1"/>
    <property type="match status" value="1"/>
</dbReference>
<evidence type="ECO:0000259" key="1">
    <source>
        <dbReference type="PROSITE" id="PS51186"/>
    </source>
</evidence>
<evidence type="ECO:0000313" key="2">
    <source>
        <dbReference type="EMBL" id="HJH50852.1"/>
    </source>
</evidence>
<reference evidence="2" key="1">
    <citation type="journal article" date="2021" name="PeerJ">
        <title>Extensive microbial diversity within the chicken gut microbiome revealed by metagenomics and culture.</title>
        <authorList>
            <person name="Gilroy R."/>
            <person name="Ravi A."/>
            <person name="Getino M."/>
            <person name="Pursley I."/>
            <person name="Horton D.L."/>
            <person name="Alikhan N.F."/>
            <person name="Baker D."/>
            <person name="Gharbi K."/>
            <person name="Hall N."/>
            <person name="Watson M."/>
            <person name="Adriaenssens E.M."/>
            <person name="Foster-Nyarko E."/>
            <person name="Jarju S."/>
            <person name="Secka A."/>
            <person name="Antonio M."/>
            <person name="Oren A."/>
            <person name="Chaudhuri R.R."/>
            <person name="La Ragione R."/>
            <person name="Hildebrand F."/>
            <person name="Pallen M.J."/>
        </authorList>
    </citation>
    <scope>NUCLEOTIDE SEQUENCE</scope>
    <source>
        <strain evidence="2">USAMLcec4-12693</strain>
    </source>
</reference>
<dbReference type="Proteomes" id="UP000813420">
    <property type="component" value="Unassembled WGS sequence"/>
</dbReference>
<organism evidence="2 3">
    <name type="scientific">Merdimonas faecis</name>
    <dbReference type="NCBI Taxonomy" id="1653435"/>
    <lineage>
        <taxon>Bacteria</taxon>
        <taxon>Bacillati</taxon>
        <taxon>Bacillota</taxon>
        <taxon>Clostridia</taxon>
        <taxon>Lachnospirales</taxon>
        <taxon>Lachnospiraceae</taxon>
        <taxon>Merdimonas</taxon>
    </lineage>
</organism>
<reference evidence="2" key="2">
    <citation type="submission" date="2021-09" db="EMBL/GenBank/DDBJ databases">
        <authorList>
            <person name="Gilroy R."/>
        </authorList>
    </citation>
    <scope>NUCLEOTIDE SEQUENCE</scope>
    <source>
        <strain evidence="2">USAMLcec4-12693</strain>
    </source>
</reference>
<protein>
    <submittedName>
        <fullName evidence="2">GNAT family N-acetyltransferase</fullName>
    </submittedName>
</protein>
<dbReference type="GO" id="GO:0016747">
    <property type="term" value="F:acyltransferase activity, transferring groups other than amino-acyl groups"/>
    <property type="evidence" value="ECO:0007669"/>
    <property type="project" value="InterPro"/>
</dbReference>
<proteinExistence type="predicted"/>